<organism evidence="1 3">
    <name type="scientific">Rickettsia conorii subsp. raoultii</name>
    <dbReference type="NCBI Taxonomy" id="369822"/>
    <lineage>
        <taxon>Bacteria</taxon>
        <taxon>Pseudomonadati</taxon>
        <taxon>Pseudomonadota</taxon>
        <taxon>Alphaproteobacteria</taxon>
        <taxon>Rickettsiales</taxon>
        <taxon>Rickettsiaceae</taxon>
        <taxon>Rickettsieae</taxon>
        <taxon>Rickettsia</taxon>
        <taxon>spotted fever group</taxon>
    </lineage>
</organism>
<reference evidence="1 3" key="1">
    <citation type="journal article" date="2016" name="Genome Announc.">
        <title>Genome Sequence of the Tick-Borne Pathogen Rickettsia raoultii.</title>
        <authorList>
            <person name="El Karkouri K."/>
            <person name="Mediannikov O."/>
            <person name="Robert C."/>
            <person name="Raoult D."/>
            <person name="Fournier P.E."/>
        </authorList>
    </citation>
    <scope>NUCLEOTIDE SEQUENCE [LARGE SCALE GENOMIC DNA]</scope>
    <source>
        <strain evidence="1 3">Khabarovsk</strain>
    </source>
</reference>
<protein>
    <submittedName>
        <fullName evidence="1">Uncharacterized protein</fullName>
    </submittedName>
</protein>
<evidence type="ECO:0000313" key="2">
    <source>
        <dbReference type="EMBL" id="URW78410.1"/>
    </source>
</evidence>
<evidence type="ECO:0000313" key="3">
    <source>
        <dbReference type="Proteomes" id="UP000077462"/>
    </source>
</evidence>
<dbReference type="EMBL" id="CP098324">
    <property type="protein sequence ID" value="URW78410.1"/>
    <property type="molecule type" value="Genomic_DNA"/>
</dbReference>
<dbReference type="Proteomes" id="UP001056268">
    <property type="component" value="Chromosome"/>
</dbReference>
<keyword evidence="4" id="KW-1185">Reference proteome</keyword>
<gene>
    <name evidence="2" type="ORF">NBT09_03625</name>
    <name evidence="1" type="ORF">UQ52_06690</name>
</gene>
<reference evidence="2" key="2">
    <citation type="submission" date="2022-05" db="EMBL/GenBank/DDBJ databases">
        <title>Tracking Rickettsia raoultii infection dynamics in vivo by bioorthogonal metabolic labeling.</title>
        <authorList>
            <person name="Zhu D.-Y."/>
            <person name="Jia N."/>
            <person name="Li C."/>
            <person name="Zhang M.-Z."/>
            <person name="Liu H.-B."/>
            <person name="Cao W.-C."/>
        </authorList>
    </citation>
    <scope>NUCLEOTIDE SEQUENCE</scope>
    <source>
        <strain evidence="2">BIME</strain>
    </source>
</reference>
<dbReference type="AlphaFoldDB" id="A0A9N7BPR4"/>
<dbReference type="EMBL" id="CP010969">
    <property type="protein sequence ID" value="AJQ52244.1"/>
    <property type="molecule type" value="Genomic_DNA"/>
</dbReference>
<dbReference type="Proteomes" id="UP000077462">
    <property type="component" value="Chromosome"/>
</dbReference>
<sequence length="66" mass="6882">MVRVVALDAPTITTFPTPLRFKAAIPVTGPSVPAPKTLTMPLTPPLLVTASKLPPAARFIVPALLP</sequence>
<evidence type="ECO:0000313" key="4">
    <source>
        <dbReference type="Proteomes" id="UP001056268"/>
    </source>
</evidence>
<name>A0A9N7BPR4_RICCR</name>
<dbReference type="RefSeq" id="WP_064464463.1">
    <property type="nucleotide sequence ID" value="NZ_CP010969.1"/>
</dbReference>
<accession>A0A9N7BPR4</accession>
<proteinExistence type="predicted"/>
<evidence type="ECO:0000313" key="1">
    <source>
        <dbReference type="EMBL" id="AJQ52244.1"/>
    </source>
</evidence>